<keyword evidence="13 18" id="KW-0472">Membrane</keyword>
<dbReference type="EMBL" id="CABVIH010000019">
    <property type="protein sequence ID" value="VVP22209.1"/>
    <property type="molecule type" value="Genomic_DNA"/>
</dbReference>
<sequence>MSLERLSKLISAGFGIAFIACLISVGLDEYIGKQAEQVTDRRHKTITDIALMATLNRELTQLARLYVSTGDELYLSQYNEKWQNDRTFHEIATDFRTIGLTDAEDQLLTIVEEMDHRQTGMERQAMKESFHRGGPTLLASSTYINSEWNFADALNQLKLSTTQRFNSDFEAARNNAKLAAHISALLQLITLAAGLLVFLVILRRQLVKPLLCLSERIRRMNAGEAVGKSVHRQGLTEVVALAEALDAYVDVNEELHRKHWVKGRLGELVQALQLCASREAFTETLQQKLGKFLDCRTALRFDTEPVVGHTGQVHYSLPLLQDGQQLASLELVFAHRPDLAQLKLLDSLPNKLGTLLNLLQQRLHNQQLLHQACLQAEQLKCQALILQQRQQSLEATESWYRGIVEFAPKALLVFDEHGVIMSNQMSEATFGYAPGSLLGQCFRALVPDSQLETIERLLAQVRTNKVVNTVEVIARRADGSEFPAELHLCLLPMREDRGQCLCVAIRDLSQRKEEERNLREAHEQQQAIVTSAPYGLALVRGNLIVQANSRLDELLGYAAGEQLQRSPLIWLAQVMSAESMKTFEADVRERLDRGEIVHQQMQLCRRDASTFWASVSARAVAPGNLSSQGSIWIIEDISAQRAAAQEMEQARQLAEDSARIKAEFLANMSHEIRTPMNAIIGMTYLTLRTELSDRQRDYLNKVQSSSRHLLGVINDILDFSKIEAGKLQLEVRDFSLAQLLEEVLDQVHPRIADKGLDMRLNVAADVPERLRGDPLRLRQILLNYLSNAVKFTERGQIRVEVSLRQAGADDVLLNFSVTDSGIGLSSEQLNHMFQSFQQADTSTTRRFGGTGLGLAIAKQLSELMGGQVGVQSELGEGSNFWFEVRLLLAQSNVIDDLCDGVTPCDWRVAEGTRVLLVEDNELNQQVAAELLQAVGCSVGIAADGRKALNRLSAEHYDLVFMDMQMPVLDGLEATRLLRGQPGLSTLPVIAMTANASKRDHDACLAAGMNDFISKPFEPQTLYVVLRRWLNETTSQPKCTVAPDSMAQMDCADTGLKLDGVDMVAGLRRVLGRHNLYANILQHYLASQSPVLKQLNAAMAAGELDKAELLAHSCKGVSATIGADAVAQAATALEQALRAKRPEDELRIALEALSGPLEALLAQLREQLPSEVETAPPIVVDVVELQRICQHLDTLLGDFDAQAVPFFSSHADLLRGAFANSFQPLEGAVKCFDFERAQVCLSEALQACGTAQ</sequence>
<dbReference type="SUPFAM" id="SSF47384">
    <property type="entry name" value="Homodimeric domain of signal transducing histidine kinase"/>
    <property type="match status" value="1"/>
</dbReference>
<dbReference type="InterPro" id="IPR035965">
    <property type="entry name" value="PAS-like_dom_sf"/>
</dbReference>
<evidence type="ECO:0000259" key="19">
    <source>
        <dbReference type="PROSITE" id="PS50109"/>
    </source>
</evidence>
<keyword evidence="11 18" id="KW-1133">Transmembrane helix</keyword>
<reference evidence="24 25" key="1">
    <citation type="submission" date="2019-09" db="EMBL/GenBank/DDBJ databases">
        <authorList>
            <person name="Chandra G."/>
            <person name="Truman W A."/>
        </authorList>
    </citation>
    <scope>NUCLEOTIDE SEQUENCE [LARGE SCALE GENOMIC DNA]</scope>
    <source>
        <strain evidence="24">PS880</strain>
    </source>
</reference>
<evidence type="ECO:0000256" key="1">
    <source>
        <dbReference type="ARBA" id="ARBA00000085"/>
    </source>
</evidence>
<accession>A0A5E7MC29</accession>
<dbReference type="SMART" id="SM00073">
    <property type="entry name" value="HPT"/>
    <property type="match status" value="1"/>
</dbReference>
<dbReference type="InterPro" id="IPR036890">
    <property type="entry name" value="HATPase_C_sf"/>
</dbReference>
<dbReference type="InterPro" id="IPR003594">
    <property type="entry name" value="HATPase_dom"/>
</dbReference>
<dbReference type="PROSITE" id="PS50894">
    <property type="entry name" value="HPT"/>
    <property type="match status" value="1"/>
</dbReference>
<dbReference type="Gene3D" id="1.20.120.160">
    <property type="entry name" value="HPT domain"/>
    <property type="match status" value="1"/>
</dbReference>
<dbReference type="Pfam" id="PF02518">
    <property type="entry name" value="HATPase_c"/>
    <property type="match status" value="1"/>
</dbReference>
<evidence type="ECO:0000259" key="22">
    <source>
        <dbReference type="PROSITE" id="PS50113"/>
    </source>
</evidence>
<dbReference type="InterPro" id="IPR005467">
    <property type="entry name" value="His_kinase_dom"/>
</dbReference>
<dbReference type="SMART" id="SM00387">
    <property type="entry name" value="HATPase_c"/>
    <property type="match status" value="1"/>
</dbReference>
<evidence type="ECO:0000256" key="5">
    <source>
        <dbReference type="ARBA" id="ARBA00022553"/>
    </source>
</evidence>
<dbReference type="NCBIfam" id="TIGR00229">
    <property type="entry name" value="sensory_box"/>
    <property type="match status" value="2"/>
</dbReference>
<evidence type="ECO:0000256" key="16">
    <source>
        <dbReference type="PROSITE-ProRule" id="PRU00110"/>
    </source>
</evidence>
<dbReference type="SUPFAM" id="SSF47226">
    <property type="entry name" value="Histidine-containing phosphotransfer domain, HPT domain"/>
    <property type="match status" value="1"/>
</dbReference>
<proteinExistence type="predicted"/>
<keyword evidence="8" id="KW-0547">Nucleotide-binding</keyword>
<dbReference type="InterPro" id="IPR003661">
    <property type="entry name" value="HisK_dim/P_dom"/>
</dbReference>
<dbReference type="InterPro" id="IPR036641">
    <property type="entry name" value="HPT_dom_sf"/>
</dbReference>
<evidence type="ECO:0000256" key="7">
    <source>
        <dbReference type="ARBA" id="ARBA00022692"/>
    </source>
</evidence>
<dbReference type="SMART" id="SM00388">
    <property type="entry name" value="HisKA"/>
    <property type="match status" value="1"/>
</dbReference>
<keyword evidence="6 24" id="KW-0808">Transferase</keyword>
<evidence type="ECO:0000256" key="6">
    <source>
        <dbReference type="ARBA" id="ARBA00022679"/>
    </source>
</evidence>
<feature type="domain" description="HPt" evidence="23">
    <location>
        <begin position="1072"/>
        <end position="1174"/>
    </location>
</feature>
<dbReference type="InterPro" id="IPR001610">
    <property type="entry name" value="PAC"/>
</dbReference>
<evidence type="ECO:0000256" key="11">
    <source>
        <dbReference type="ARBA" id="ARBA00022989"/>
    </source>
</evidence>
<name>A0A5E7MC29_PSEFL</name>
<dbReference type="InterPro" id="IPR008207">
    <property type="entry name" value="Sig_transdc_His_kin_Hpt_dom"/>
</dbReference>
<evidence type="ECO:0000256" key="18">
    <source>
        <dbReference type="SAM" id="Phobius"/>
    </source>
</evidence>
<evidence type="ECO:0000256" key="9">
    <source>
        <dbReference type="ARBA" id="ARBA00022777"/>
    </source>
</evidence>
<dbReference type="Pfam" id="PF00512">
    <property type="entry name" value="HisKA"/>
    <property type="match status" value="1"/>
</dbReference>
<dbReference type="RefSeq" id="WP_150781046.1">
    <property type="nucleotide sequence ID" value="NZ_CABVIH010000019.1"/>
</dbReference>
<dbReference type="AlphaFoldDB" id="A0A5E7MC29"/>
<dbReference type="InterPro" id="IPR004358">
    <property type="entry name" value="Sig_transdc_His_kin-like_C"/>
</dbReference>
<keyword evidence="4" id="KW-1003">Cell membrane</keyword>
<feature type="domain" description="PAC" evidence="22">
    <location>
        <begin position="468"/>
        <end position="520"/>
    </location>
</feature>
<evidence type="ECO:0000256" key="15">
    <source>
        <dbReference type="ARBA" id="ARBA00068150"/>
    </source>
</evidence>
<evidence type="ECO:0000256" key="12">
    <source>
        <dbReference type="ARBA" id="ARBA00023012"/>
    </source>
</evidence>
<evidence type="ECO:0000259" key="21">
    <source>
        <dbReference type="PROSITE" id="PS50112"/>
    </source>
</evidence>
<evidence type="ECO:0000256" key="3">
    <source>
        <dbReference type="ARBA" id="ARBA00012438"/>
    </source>
</evidence>
<gene>
    <name evidence="24" type="primary">rcsC_19</name>
    <name evidence="24" type="ORF">PS880_03891</name>
</gene>
<feature type="domain" description="PAS" evidence="21">
    <location>
        <begin position="544"/>
        <end position="594"/>
    </location>
</feature>
<dbReference type="InterPro" id="IPR011006">
    <property type="entry name" value="CheY-like_superfamily"/>
</dbReference>
<dbReference type="GO" id="GO:0005524">
    <property type="term" value="F:ATP binding"/>
    <property type="evidence" value="ECO:0007669"/>
    <property type="project" value="UniProtKB-KW"/>
</dbReference>
<evidence type="ECO:0000313" key="25">
    <source>
        <dbReference type="Proteomes" id="UP000375525"/>
    </source>
</evidence>
<dbReference type="PROSITE" id="PS50112">
    <property type="entry name" value="PAS"/>
    <property type="match status" value="1"/>
</dbReference>
<keyword evidence="5 17" id="KW-0597">Phosphoprotein</keyword>
<keyword evidence="10" id="KW-0067">ATP-binding</keyword>
<dbReference type="InterPro" id="IPR000700">
    <property type="entry name" value="PAS-assoc_C"/>
</dbReference>
<feature type="transmembrane region" description="Helical" evidence="18">
    <location>
        <begin position="178"/>
        <end position="202"/>
    </location>
</feature>
<dbReference type="PROSITE" id="PS50113">
    <property type="entry name" value="PAC"/>
    <property type="match status" value="2"/>
</dbReference>
<dbReference type="Pfam" id="PF13426">
    <property type="entry name" value="PAS_9"/>
    <property type="match status" value="2"/>
</dbReference>
<dbReference type="PROSITE" id="PS50110">
    <property type="entry name" value="RESPONSE_REGULATORY"/>
    <property type="match status" value="1"/>
</dbReference>
<dbReference type="SMART" id="SM00086">
    <property type="entry name" value="PAC"/>
    <property type="match status" value="2"/>
</dbReference>
<dbReference type="CDD" id="cd17546">
    <property type="entry name" value="REC_hyHK_CKI1_RcsC-like"/>
    <property type="match status" value="1"/>
</dbReference>
<feature type="modified residue" description="4-aspartylphosphate" evidence="17">
    <location>
        <position position="962"/>
    </location>
</feature>
<dbReference type="Gene3D" id="3.30.565.10">
    <property type="entry name" value="Histidine kinase-like ATPase, C-terminal domain"/>
    <property type="match status" value="1"/>
</dbReference>
<dbReference type="FunFam" id="3.30.565.10:FF:000010">
    <property type="entry name" value="Sensor histidine kinase RcsC"/>
    <property type="match status" value="1"/>
</dbReference>
<comment type="subcellular location">
    <subcellularLocation>
        <location evidence="2">Cell membrane</location>
        <topology evidence="2">Multi-pass membrane protein</topology>
    </subcellularLocation>
</comment>
<dbReference type="GO" id="GO:0000155">
    <property type="term" value="F:phosphorelay sensor kinase activity"/>
    <property type="evidence" value="ECO:0007669"/>
    <property type="project" value="InterPro"/>
</dbReference>
<dbReference type="Gene3D" id="3.40.50.2300">
    <property type="match status" value="1"/>
</dbReference>
<dbReference type="CDD" id="cd00130">
    <property type="entry name" value="PAS"/>
    <property type="match status" value="2"/>
</dbReference>
<dbReference type="Proteomes" id="UP000375525">
    <property type="component" value="Unassembled WGS sequence"/>
</dbReference>
<evidence type="ECO:0000256" key="10">
    <source>
        <dbReference type="ARBA" id="ARBA00022840"/>
    </source>
</evidence>
<keyword evidence="9 24" id="KW-0418">Kinase</keyword>
<dbReference type="CDD" id="cd00082">
    <property type="entry name" value="HisKA"/>
    <property type="match status" value="1"/>
</dbReference>
<keyword evidence="7 18" id="KW-0812">Transmembrane</keyword>
<dbReference type="InterPro" id="IPR001789">
    <property type="entry name" value="Sig_transdc_resp-reg_receiver"/>
</dbReference>
<evidence type="ECO:0000313" key="24">
    <source>
        <dbReference type="EMBL" id="VVP22209.1"/>
    </source>
</evidence>
<feature type="modified residue" description="Phosphohistidine" evidence="16">
    <location>
        <position position="1111"/>
    </location>
</feature>
<evidence type="ECO:0000256" key="17">
    <source>
        <dbReference type="PROSITE-ProRule" id="PRU00169"/>
    </source>
</evidence>
<dbReference type="PROSITE" id="PS51257">
    <property type="entry name" value="PROKAR_LIPOPROTEIN"/>
    <property type="match status" value="1"/>
</dbReference>
<evidence type="ECO:0000256" key="14">
    <source>
        <dbReference type="ARBA" id="ARBA00064003"/>
    </source>
</evidence>
<evidence type="ECO:0000256" key="2">
    <source>
        <dbReference type="ARBA" id="ARBA00004651"/>
    </source>
</evidence>
<dbReference type="EC" id="2.7.13.3" evidence="3"/>
<dbReference type="SUPFAM" id="SSF55785">
    <property type="entry name" value="PYP-like sensor domain (PAS domain)"/>
    <property type="match status" value="2"/>
</dbReference>
<dbReference type="SMART" id="SM00091">
    <property type="entry name" value="PAS"/>
    <property type="match status" value="2"/>
</dbReference>
<dbReference type="Pfam" id="PF00072">
    <property type="entry name" value="Response_reg"/>
    <property type="match status" value="1"/>
</dbReference>
<dbReference type="OrthoDB" id="9810730at2"/>
<dbReference type="Pfam" id="PF01627">
    <property type="entry name" value="Hpt"/>
    <property type="match status" value="1"/>
</dbReference>
<evidence type="ECO:0000259" key="23">
    <source>
        <dbReference type="PROSITE" id="PS50894"/>
    </source>
</evidence>
<dbReference type="PROSITE" id="PS50109">
    <property type="entry name" value="HIS_KIN"/>
    <property type="match status" value="1"/>
</dbReference>
<evidence type="ECO:0000259" key="20">
    <source>
        <dbReference type="PROSITE" id="PS50110"/>
    </source>
</evidence>
<keyword evidence="12" id="KW-0902">Two-component regulatory system</keyword>
<feature type="domain" description="Response regulatory" evidence="20">
    <location>
        <begin position="913"/>
        <end position="1029"/>
    </location>
</feature>
<evidence type="ECO:0000256" key="8">
    <source>
        <dbReference type="ARBA" id="ARBA00022741"/>
    </source>
</evidence>
<dbReference type="SUPFAM" id="SSF55874">
    <property type="entry name" value="ATPase domain of HSP90 chaperone/DNA topoisomerase II/histidine kinase"/>
    <property type="match status" value="1"/>
</dbReference>
<dbReference type="GO" id="GO:0005886">
    <property type="term" value="C:plasma membrane"/>
    <property type="evidence" value="ECO:0007669"/>
    <property type="project" value="UniProtKB-SubCell"/>
</dbReference>
<protein>
    <recommendedName>
        <fullName evidence="15">Sensory/regulatory protein RpfC</fullName>
        <ecNumber evidence="3">2.7.13.3</ecNumber>
    </recommendedName>
</protein>
<comment type="subunit">
    <text evidence="14">At low DSF concentrations, interacts with RpfF.</text>
</comment>
<evidence type="ECO:0000256" key="4">
    <source>
        <dbReference type="ARBA" id="ARBA00022475"/>
    </source>
</evidence>
<feature type="domain" description="Histidine kinase" evidence="19">
    <location>
        <begin position="667"/>
        <end position="888"/>
    </location>
</feature>
<dbReference type="Gene3D" id="1.10.287.130">
    <property type="match status" value="1"/>
</dbReference>
<evidence type="ECO:0000256" key="13">
    <source>
        <dbReference type="ARBA" id="ARBA00023136"/>
    </source>
</evidence>
<dbReference type="PRINTS" id="PR00344">
    <property type="entry name" value="BCTRLSENSOR"/>
</dbReference>
<dbReference type="CDD" id="cd16922">
    <property type="entry name" value="HATPase_EvgS-ArcB-TorS-like"/>
    <property type="match status" value="1"/>
</dbReference>
<dbReference type="SUPFAM" id="SSF52172">
    <property type="entry name" value="CheY-like"/>
    <property type="match status" value="1"/>
</dbReference>
<dbReference type="Gene3D" id="3.30.450.20">
    <property type="entry name" value="PAS domain"/>
    <property type="match status" value="2"/>
</dbReference>
<dbReference type="FunFam" id="1.10.287.130:FF:000002">
    <property type="entry name" value="Two-component osmosensing histidine kinase"/>
    <property type="match status" value="1"/>
</dbReference>
<dbReference type="InterPro" id="IPR036097">
    <property type="entry name" value="HisK_dim/P_sf"/>
</dbReference>
<feature type="domain" description="PAC" evidence="22">
    <location>
        <begin position="597"/>
        <end position="649"/>
    </location>
</feature>
<dbReference type="PANTHER" id="PTHR45339:SF1">
    <property type="entry name" value="HYBRID SIGNAL TRANSDUCTION HISTIDINE KINASE J"/>
    <property type="match status" value="1"/>
</dbReference>
<comment type="catalytic activity">
    <reaction evidence="1">
        <text>ATP + protein L-histidine = ADP + protein N-phospho-L-histidine.</text>
        <dbReference type="EC" id="2.7.13.3"/>
    </reaction>
</comment>
<dbReference type="InterPro" id="IPR000014">
    <property type="entry name" value="PAS"/>
</dbReference>
<dbReference type="PANTHER" id="PTHR45339">
    <property type="entry name" value="HYBRID SIGNAL TRANSDUCTION HISTIDINE KINASE J"/>
    <property type="match status" value="1"/>
</dbReference>
<dbReference type="SMART" id="SM00448">
    <property type="entry name" value="REC"/>
    <property type="match status" value="1"/>
</dbReference>
<organism evidence="24 25">
    <name type="scientific">Pseudomonas fluorescens</name>
    <dbReference type="NCBI Taxonomy" id="294"/>
    <lineage>
        <taxon>Bacteria</taxon>
        <taxon>Pseudomonadati</taxon>
        <taxon>Pseudomonadota</taxon>
        <taxon>Gammaproteobacteria</taxon>
        <taxon>Pseudomonadales</taxon>
        <taxon>Pseudomonadaceae</taxon>
        <taxon>Pseudomonas</taxon>
    </lineage>
</organism>
<feature type="transmembrane region" description="Helical" evidence="18">
    <location>
        <begin position="6"/>
        <end position="27"/>
    </location>
</feature>